<dbReference type="GO" id="GO:0008684">
    <property type="term" value="F:2-oxopent-4-enoate hydratase activity"/>
    <property type="evidence" value="ECO:0007669"/>
    <property type="project" value="TreeGrafter"/>
</dbReference>
<dbReference type="PANTHER" id="PTHR30143:SF0">
    <property type="entry name" value="2-KETO-4-PENTENOATE HYDRATASE"/>
    <property type="match status" value="1"/>
</dbReference>
<dbReference type="Gene3D" id="3.90.850.10">
    <property type="entry name" value="Fumarylacetoacetase-like, C-terminal domain"/>
    <property type="match status" value="1"/>
</dbReference>
<evidence type="ECO:0000313" key="4">
    <source>
        <dbReference type="EMBL" id="CAI8018649.1"/>
    </source>
</evidence>
<accession>A0AA35RWP8</accession>
<proteinExistence type="inferred from homology"/>
<evidence type="ECO:0000259" key="3">
    <source>
        <dbReference type="Pfam" id="PF01557"/>
    </source>
</evidence>
<dbReference type="PANTHER" id="PTHR30143">
    <property type="entry name" value="ACID HYDRATASE"/>
    <property type="match status" value="1"/>
</dbReference>
<protein>
    <submittedName>
        <fullName evidence="4">2-hydroxyhexa-2,4-dienoate hydratase</fullName>
    </submittedName>
</protein>
<reference evidence="4" key="1">
    <citation type="submission" date="2023-03" db="EMBL/GenBank/DDBJ databases">
        <authorList>
            <person name="Steffen K."/>
            <person name="Cardenas P."/>
        </authorList>
    </citation>
    <scope>NUCLEOTIDE SEQUENCE</scope>
</reference>
<dbReference type="GO" id="GO:0005737">
    <property type="term" value="C:cytoplasm"/>
    <property type="evidence" value="ECO:0007669"/>
    <property type="project" value="TreeGrafter"/>
</dbReference>
<evidence type="ECO:0000256" key="1">
    <source>
        <dbReference type="ARBA" id="ARBA00010211"/>
    </source>
</evidence>
<evidence type="ECO:0000313" key="5">
    <source>
        <dbReference type="Proteomes" id="UP001174909"/>
    </source>
</evidence>
<comment type="caution">
    <text evidence="4">The sequence shown here is derived from an EMBL/GenBank/DDBJ whole genome shotgun (WGS) entry which is preliminary data.</text>
</comment>
<gene>
    <name evidence="4" type="ORF">GBAR_LOCUS11293</name>
</gene>
<dbReference type="Pfam" id="PF01557">
    <property type="entry name" value="FAA_hydrolase"/>
    <property type="match status" value="1"/>
</dbReference>
<evidence type="ECO:0000256" key="2">
    <source>
        <dbReference type="ARBA" id="ARBA00023239"/>
    </source>
</evidence>
<keyword evidence="2" id="KW-0456">Lyase</keyword>
<keyword evidence="5" id="KW-1185">Reference proteome</keyword>
<dbReference type="InterPro" id="IPR036663">
    <property type="entry name" value="Fumarylacetoacetase_C_sf"/>
</dbReference>
<feature type="domain" description="Fumarylacetoacetase-like C-terminal" evidence="3">
    <location>
        <begin position="98"/>
        <end position="265"/>
    </location>
</feature>
<sequence length="266" mass="28337">MPDNETILQAARSLFAQYQANETFTALPGPWSIETIPEAYAVQREYLRFLAEDQGKLAGYKLAYTTATMQQRAGWHEPCAGALMATTIYQSPTTLKGASYRRLGMECEVAVELADDLPASGAPYTRDSVAEVVGAVMAAFEVIDMRLPEGMDGLERTLTSVATNISNAGAVLGPRVTDWRNLDLPSAKGSATINGLEVGAGYGSDVMGHPFEPLAWLANKLAAEGESLPKGTIVITGSIVPPKFLEPGDNAVVEVEGLGEATLRVE</sequence>
<dbReference type="SUPFAM" id="SSF56529">
    <property type="entry name" value="FAH"/>
    <property type="match status" value="1"/>
</dbReference>
<name>A0AA35RWP8_GEOBA</name>
<dbReference type="EMBL" id="CASHTH010001700">
    <property type="protein sequence ID" value="CAI8018649.1"/>
    <property type="molecule type" value="Genomic_DNA"/>
</dbReference>
<dbReference type="InterPro" id="IPR011234">
    <property type="entry name" value="Fumarylacetoacetase-like_C"/>
</dbReference>
<dbReference type="Proteomes" id="UP001174909">
    <property type="component" value="Unassembled WGS sequence"/>
</dbReference>
<dbReference type="AlphaFoldDB" id="A0AA35RWP8"/>
<comment type="similarity">
    <text evidence="1">Belongs to the FAH family.</text>
</comment>
<dbReference type="InterPro" id="IPR050772">
    <property type="entry name" value="Hydratase-Decarb/MhpD_sf"/>
</dbReference>
<organism evidence="4 5">
    <name type="scientific">Geodia barretti</name>
    <name type="common">Barrett's horny sponge</name>
    <dbReference type="NCBI Taxonomy" id="519541"/>
    <lineage>
        <taxon>Eukaryota</taxon>
        <taxon>Metazoa</taxon>
        <taxon>Porifera</taxon>
        <taxon>Demospongiae</taxon>
        <taxon>Heteroscleromorpha</taxon>
        <taxon>Tetractinellida</taxon>
        <taxon>Astrophorina</taxon>
        <taxon>Geodiidae</taxon>
        <taxon>Geodia</taxon>
    </lineage>
</organism>